<gene>
    <name evidence="5" type="ORF">EIK76_09550</name>
</gene>
<dbReference type="SMART" id="SM00267">
    <property type="entry name" value="GGDEF"/>
    <property type="match status" value="1"/>
</dbReference>
<comment type="cofactor">
    <cofactor evidence="1">
        <name>Mg(2+)</name>
        <dbReference type="ChEBI" id="CHEBI:18420"/>
    </cofactor>
</comment>
<dbReference type="EC" id="2.7.7.65" evidence="2"/>
<dbReference type="SUPFAM" id="SSF55073">
    <property type="entry name" value="Nucleotide cyclase"/>
    <property type="match status" value="1"/>
</dbReference>
<evidence type="ECO:0000259" key="4">
    <source>
        <dbReference type="PROSITE" id="PS50887"/>
    </source>
</evidence>
<dbReference type="InterPro" id="IPR003018">
    <property type="entry name" value="GAF"/>
</dbReference>
<sequence length="336" mass="36768">MTQQQSYTSVALEQAARPLLLLVQHLTGLDKTFLTRIDWNALTQQVILVEGPLHLPIEEGSVVNWSDSMCRVLFDAKLSYSAAVPTAFPGSAGATLGMQTFFAIPVLSEGKTLGTLCGASTEPVHIQQHTLTSLKLIADAMAYQLALDQQMQLQQKRVKVAEKTIDKLYLQAQQMETLAHTDALTGLDNRRAFQTKFEQYLLDAENEGSALALMMIDIDEFKQLNDQHGHETGDLALQQLAQVLAAVARQSDIACRLGGDEFVLAATDTDAEGLLHLAVRVQQEFKQRMRQSGLVSSLSIGIASTAESALDQLLQRADQALYKAKALGRDRAEMAS</sequence>
<dbReference type="SMART" id="SM00065">
    <property type="entry name" value="GAF"/>
    <property type="match status" value="1"/>
</dbReference>
<evidence type="ECO:0000256" key="2">
    <source>
        <dbReference type="ARBA" id="ARBA00012528"/>
    </source>
</evidence>
<proteinExistence type="predicted"/>
<name>A0A3P3QIY0_9GAMM</name>
<dbReference type="PANTHER" id="PTHR45138:SF9">
    <property type="entry name" value="DIGUANYLATE CYCLASE DGCM-RELATED"/>
    <property type="match status" value="1"/>
</dbReference>
<dbReference type="PROSITE" id="PS50887">
    <property type="entry name" value="GGDEF"/>
    <property type="match status" value="1"/>
</dbReference>
<evidence type="ECO:0000256" key="1">
    <source>
        <dbReference type="ARBA" id="ARBA00001946"/>
    </source>
</evidence>
<dbReference type="Pfam" id="PF00990">
    <property type="entry name" value="GGDEF"/>
    <property type="match status" value="1"/>
</dbReference>
<dbReference type="NCBIfam" id="TIGR00254">
    <property type="entry name" value="GGDEF"/>
    <property type="match status" value="1"/>
</dbReference>
<dbReference type="Gene3D" id="3.30.70.270">
    <property type="match status" value="1"/>
</dbReference>
<evidence type="ECO:0000313" key="5">
    <source>
        <dbReference type="EMBL" id="RRJ21122.1"/>
    </source>
</evidence>
<dbReference type="CDD" id="cd01949">
    <property type="entry name" value="GGDEF"/>
    <property type="match status" value="1"/>
</dbReference>
<dbReference type="SUPFAM" id="SSF55781">
    <property type="entry name" value="GAF domain-like"/>
    <property type="match status" value="1"/>
</dbReference>
<dbReference type="OrthoDB" id="9812358at2"/>
<dbReference type="InterPro" id="IPR043128">
    <property type="entry name" value="Rev_trsase/Diguanyl_cyclase"/>
</dbReference>
<evidence type="ECO:0000313" key="6">
    <source>
        <dbReference type="Proteomes" id="UP000276260"/>
    </source>
</evidence>
<dbReference type="Gene3D" id="3.30.450.40">
    <property type="match status" value="1"/>
</dbReference>
<dbReference type="Proteomes" id="UP000276260">
    <property type="component" value="Unassembled WGS sequence"/>
</dbReference>
<dbReference type="InterPro" id="IPR029787">
    <property type="entry name" value="Nucleotide_cyclase"/>
</dbReference>
<organism evidence="5 6">
    <name type="scientific">Rheinheimera mesophila</name>
    <dbReference type="NCBI Taxonomy" id="1547515"/>
    <lineage>
        <taxon>Bacteria</taxon>
        <taxon>Pseudomonadati</taxon>
        <taxon>Pseudomonadota</taxon>
        <taxon>Gammaproteobacteria</taxon>
        <taxon>Chromatiales</taxon>
        <taxon>Chromatiaceae</taxon>
        <taxon>Rheinheimera</taxon>
    </lineage>
</organism>
<dbReference type="GO" id="GO:0052621">
    <property type="term" value="F:diguanylate cyclase activity"/>
    <property type="evidence" value="ECO:0007669"/>
    <property type="project" value="UniProtKB-EC"/>
</dbReference>
<protein>
    <recommendedName>
        <fullName evidence="2">diguanylate cyclase</fullName>
        <ecNumber evidence="2">2.7.7.65</ecNumber>
    </recommendedName>
</protein>
<dbReference type="Pfam" id="PF01590">
    <property type="entry name" value="GAF"/>
    <property type="match status" value="1"/>
</dbReference>
<dbReference type="RefSeq" id="WP_052749325.1">
    <property type="nucleotide sequence ID" value="NZ_LAVS01000020.1"/>
</dbReference>
<dbReference type="InterPro" id="IPR050469">
    <property type="entry name" value="Diguanylate_Cyclase"/>
</dbReference>
<dbReference type="InterPro" id="IPR000160">
    <property type="entry name" value="GGDEF_dom"/>
</dbReference>
<comment type="caution">
    <text evidence="5">The sequence shown here is derived from an EMBL/GenBank/DDBJ whole genome shotgun (WGS) entry which is preliminary data.</text>
</comment>
<dbReference type="PANTHER" id="PTHR45138">
    <property type="entry name" value="REGULATORY COMPONENTS OF SENSORY TRANSDUCTION SYSTEM"/>
    <property type="match status" value="1"/>
</dbReference>
<dbReference type="InterPro" id="IPR029016">
    <property type="entry name" value="GAF-like_dom_sf"/>
</dbReference>
<evidence type="ECO:0000256" key="3">
    <source>
        <dbReference type="ARBA" id="ARBA00034247"/>
    </source>
</evidence>
<feature type="domain" description="GGDEF" evidence="4">
    <location>
        <begin position="209"/>
        <end position="336"/>
    </location>
</feature>
<dbReference type="AlphaFoldDB" id="A0A3P3QIY0"/>
<comment type="catalytic activity">
    <reaction evidence="3">
        <text>2 GTP = 3',3'-c-di-GMP + 2 diphosphate</text>
        <dbReference type="Rhea" id="RHEA:24898"/>
        <dbReference type="ChEBI" id="CHEBI:33019"/>
        <dbReference type="ChEBI" id="CHEBI:37565"/>
        <dbReference type="ChEBI" id="CHEBI:58805"/>
        <dbReference type="EC" id="2.7.7.65"/>
    </reaction>
</comment>
<reference evidence="5 6" key="1">
    <citation type="submission" date="2018-11" db="EMBL/GenBank/DDBJ databases">
        <title>Draft genome analysis of Rheinheimera mesophila isolated from an industrial waste site.</title>
        <authorList>
            <person name="Yu Q."/>
            <person name="Qi Y."/>
            <person name="Zhang H."/>
            <person name="Lu Y."/>
            <person name="Pu J."/>
        </authorList>
    </citation>
    <scope>NUCLEOTIDE SEQUENCE [LARGE SCALE GENOMIC DNA]</scope>
    <source>
        <strain evidence="5 6">IITR13</strain>
    </source>
</reference>
<dbReference type="EMBL" id="RRCF01000002">
    <property type="protein sequence ID" value="RRJ21122.1"/>
    <property type="molecule type" value="Genomic_DNA"/>
</dbReference>
<accession>A0A3P3QIY0</accession>
<dbReference type="FunFam" id="3.30.70.270:FF:000001">
    <property type="entry name" value="Diguanylate cyclase domain protein"/>
    <property type="match status" value="1"/>
</dbReference>
<keyword evidence="6" id="KW-1185">Reference proteome</keyword>